<keyword evidence="7" id="KW-0694">RNA-binding</keyword>
<comment type="cofactor">
    <cofactor evidence="1">
        <name>Mn(2+)</name>
        <dbReference type="ChEBI" id="CHEBI:29035"/>
    </cofactor>
</comment>
<comment type="subcellular location">
    <subcellularLocation>
        <location evidence="2">Cytoplasm</location>
    </subcellularLocation>
</comment>
<dbReference type="InterPro" id="IPR007722">
    <property type="entry name" value="DCP2_BoxA"/>
</dbReference>
<evidence type="ECO:0000256" key="6">
    <source>
        <dbReference type="ARBA" id="ARBA00022801"/>
    </source>
</evidence>
<feature type="compositionally biased region" description="Polar residues" evidence="9">
    <location>
        <begin position="376"/>
        <end position="407"/>
    </location>
</feature>
<dbReference type="EMBL" id="JAHBMH010000073">
    <property type="protein sequence ID" value="KAK1933410.1"/>
    <property type="molecule type" value="Genomic_DNA"/>
</dbReference>
<dbReference type="PROSITE" id="PS00893">
    <property type="entry name" value="NUDIX_BOX"/>
    <property type="match status" value="1"/>
</dbReference>
<evidence type="ECO:0000256" key="2">
    <source>
        <dbReference type="ARBA" id="ARBA00004496"/>
    </source>
</evidence>
<dbReference type="PANTHER" id="PTHR23114">
    <property type="entry name" value="M7GPPPN-MRNA HYDROLASE"/>
    <property type="match status" value="1"/>
</dbReference>
<evidence type="ECO:0000256" key="8">
    <source>
        <dbReference type="ARBA" id="ARBA00023211"/>
    </source>
</evidence>
<gene>
    <name evidence="11" type="ORF">X943_003532</name>
</gene>
<reference evidence="11" key="2">
    <citation type="submission" date="2021-05" db="EMBL/GenBank/DDBJ databases">
        <authorList>
            <person name="Pain A."/>
        </authorList>
    </citation>
    <scope>NUCLEOTIDE SEQUENCE</scope>
    <source>
        <strain evidence="11">1802A</strain>
    </source>
</reference>
<dbReference type="InterPro" id="IPR015797">
    <property type="entry name" value="NUDIX_hydrolase-like_dom_sf"/>
</dbReference>
<dbReference type="InterPro" id="IPR000086">
    <property type="entry name" value="NUDIX_hydrolase_dom"/>
</dbReference>
<dbReference type="GO" id="GO:0005737">
    <property type="term" value="C:cytoplasm"/>
    <property type="evidence" value="ECO:0007669"/>
    <property type="project" value="UniProtKB-SubCell"/>
</dbReference>
<dbReference type="AlphaFoldDB" id="A0AAD9LEJ5"/>
<dbReference type="Gene3D" id="3.90.79.10">
    <property type="entry name" value="Nucleoside Triphosphate Pyrophosphohydrolase"/>
    <property type="match status" value="1"/>
</dbReference>
<accession>A0AAD9LEJ5</accession>
<sequence>MNSGNRGLGASYGGKLADELCMTIKGALGIRSPVPPTNAYQHDASVGSWYDVPPRAPECVPDAAALGGTLRDEARPSSVYIHDELVMFDDNEISEARATFLKARNSVDSELLDKALSDCYGRFVALLPEEVLRDHVHLCFYLQEAYWWYCDRWAARHPEKLPPMQFRSFLSLVCQDCELLRSFITPEERSKMYDLFREYSRRIPLRGGILLNETCDKVLLVQSYNSHHWTFPRGKTDESETDSSCAAREIMEEVGLDVRHRINPAAYLESEIEGRSVKLFIVPGINEQETVHPKSDYEIKHIKWVPLTLLSDMLNTRTPSFLTFHVRHFVKGLWEFVQEFRSGRLRELFPKEYGMFVKLSTSSVTGTIAPHMTFRGTGQASPESRRTNAPYTPPQHKQPSNRNTGNFNKQTIACQETFGESSGWSADEMFRVNREKFGVESTYTEDGTKKGPTNKKHRELIPFGSDSLA</sequence>
<organism evidence="11 12">
    <name type="scientific">Babesia divergens</name>
    <dbReference type="NCBI Taxonomy" id="32595"/>
    <lineage>
        <taxon>Eukaryota</taxon>
        <taxon>Sar</taxon>
        <taxon>Alveolata</taxon>
        <taxon>Apicomplexa</taxon>
        <taxon>Aconoidasida</taxon>
        <taxon>Piroplasmida</taxon>
        <taxon>Babesiidae</taxon>
        <taxon>Babesia</taxon>
    </lineage>
</organism>
<evidence type="ECO:0000259" key="10">
    <source>
        <dbReference type="PROSITE" id="PS51462"/>
    </source>
</evidence>
<protein>
    <submittedName>
        <fullName evidence="11">Hydrolase, NUDIX family protein</fullName>
    </submittedName>
</protein>
<dbReference type="GO" id="GO:0140933">
    <property type="term" value="F:5'-(N(7)-methylguanosine 5'-triphospho)-[mRNA] hydrolase activity"/>
    <property type="evidence" value="ECO:0007669"/>
    <property type="project" value="InterPro"/>
</dbReference>
<dbReference type="InterPro" id="IPR044099">
    <property type="entry name" value="Dcp2_NUDIX"/>
</dbReference>
<dbReference type="GO" id="GO:0030145">
    <property type="term" value="F:manganese ion binding"/>
    <property type="evidence" value="ECO:0007669"/>
    <property type="project" value="InterPro"/>
</dbReference>
<feature type="region of interest" description="Disordered" evidence="9">
    <location>
        <begin position="439"/>
        <end position="469"/>
    </location>
</feature>
<keyword evidence="8" id="KW-0464">Manganese</keyword>
<dbReference type="Pfam" id="PF00293">
    <property type="entry name" value="NUDIX"/>
    <property type="match status" value="1"/>
</dbReference>
<keyword evidence="6 11" id="KW-0378">Hydrolase</keyword>
<dbReference type="PROSITE" id="PS51462">
    <property type="entry name" value="NUDIX"/>
    <property type="match status" value="1"/>
</dbReference>
<dbReference type="SUPFAM" id="SSF140586">
    <property type="entry name" value="Dcp2 domain-like"/>
    <property type="match status" value="1"/>
</dbReference>
<evidence type="ECO:0000313" key="11">
    <source>
        <dbReference type="EMBL" id="KAK1933410.1"/>
    </source>
</evidence>
<dbReference type="Proteomes" id="UP001195914">
    <property type="component" value="Unassembled WGS sequence"/>
</dbReference>
<dbReference type="SMART" id="SM01125">
    <property type="entry name" value="DCP2"/>
    <property type="match status" value="1"/>
</dbReference>
<dbReference type="Gene3D" id="1.10.10.1050">
    <property type="entry name" value="Dcp2, box A domain"/>
    <property type="match status" value="1"/>
</dbReference>
<evidence type="ECO:0000256" key="7">
    <source>
        <dbReference type="ARBA" id="ARBA00022884"/>
    </source>
</evidence>
<dbReference type="GO" id="GO:0003723">
    <property type="term" value="F:RNA binding"/>
    <property type="evidence" value="ECO:0007669"/>
    <property type="project" value="UniProtKB-KW"/>
</dbReference>
<dbReference type="Pfam" id="PF05026">
    <property type="entry name" value="DCP2"/>
    <property type="match status" value="1"/>
</dbReference>
<dbReference type="PANTHER" id="PTHR23114:SF17">
    <property type="entry name" value="M7GPPPN-MRNA HYDROLASE"/>
    <property type="match status" value="1"/>
</dbReference>
<feature type="domain" description="Nudix hydrolase" evidence="10">
    <location>
        <begin position="201"/>
        <end position="328"/>
    </location>
</feature>
<dbReference type="InterPro" id="IPR020084">
    <property type="entry name" value="NUDIX_hydrolase_CS"/>
</dbReference>
<dbReference type="GO" id="GO:0000184">
    <property type="term" value="P:nuclear-transcribed mRNA catabolic process, nonsense-mediated decay"/>
    <property type="evidence" value="ECO:0007669"/>
    <property type="project" value="InterPro"/>
</dbReference>
<keyword evidence="12" id="KW-1185">Reference proteome</keyword>
<proteinExistence type="inferred from homology"/>
<comment type="caution">
    <text evidence="11">The sequence shown here is derived from an EMBL/GenBank/DDBJ whole genome shotgun (WGS) entry which is preliminary data.</text>
</comment>
<dbReference type="SUPFAM" id="SSF55811">
    <property type="entry name" value="Nudix"/>
    <property type="match status" value="1"/>
</dbReference>
<evidence type="ECO:0000313" key="12">
    <source>
        <dbReference type="Proteomes" id="UP001195914"/>
    </source>
</evidence>
<evidence type="ECO:0000256" key="1">
    <source>
        <dbReference type="ARBA" id="ARBA00001936"/>
    </source>
</evidence>
<evidence type="ECO:0000256" key="4">
    <source>
        <dbReference type="ARBA" id="ARBA00022490"/>
    </source>
</evidence>
<keyword evidence="5" id="KW-0479">Metal-binding</keyword>
<feature type="region of interest" description="Disordered" evidence="9">
    <location>
        <begin position="370"/>
        <end position="407"/>
    </location>
</feature>
<evidence type="ECO:0000256" key="9">
    <source>
        <dbReference type="SAM" id="MobiDB-lite"/>
    </source>
</evidence>
<name>A0AAD9LEJ5_BABDI</name>
<comment type="similarity">
    <text evidence="3">Belongs to the Nudix hydrolase family. DCP2 subfamily.</text>
</comment>
<dbReference type="CDD" id="cd03672">
    <property type="entry name" value="NUDIX_Dcp2p_Nudt20"/>
    <property type="match status" value="1"/>
</dbReference>
<evidence type="ECO:0000256" key="3">
    <source>
        <dbReference type="ARBA" id="ARBA00005279"/>
    </source>
</evidence>
<reference evidence="11" key="1">
    <citation type="journal article" date="2014" name="Nucleic Acids Res.">
        <title>The evolutionary dynamics of variant antigen genes in Babesia reveal a history of genomic innovation underlying host-parasite interaction.</title>
        <authorList>
            <person name="Jackson A.P."/>
            <person name="Otto T.D."/>
            <person name="Darby A."/>
            <person name="Ramaprasad A."/>
            <person name="Xia D."/>
            <person name="Echaide I.E."/>
            <person name="Farber M."/>
            <person name="Gahlot S."/>
            <person name="Gamble J."/>
            <person name="Gupta D."/>
            <person name="Gupta Y."/>
            <person name="Jackson L."/>
            <person name="Malandrin L."/>
            <person name="Malas T.B."/>
            <person name="Moussa E."/>
            <person name="Nair M."/>
            <person name="Reid A.J."/>
            <person name="Sanders M."/>
            <person name="Sharma J."/>
            <person name="Tracey A."/>
            <person name="Quail M.A."/>
            <person name="Weir W."/>
            <person name="Wastling J.M."/>
            <person name="Hall N."/>
            <person name="Willadsen P."/>
            <person name="Lingelbach K."/>
            <person name="Shiels B."/>
            <person name="Tait A."/>
            <person name="Berriman M."/>
            <person name="Allred D.R."/>
            <person name="Pain A."/>
        </authorList>
    </citation>
    <scope>NUCLEOTIDE SEQUENCE</scope>
    <source>
        <strain evidence="11">1802A</strain>
    </source>
</reference>
<evidence type="ECO:0000256" key="5">
    <source>
        <dbReference type="ARBA" id="ARBA00022723"/>
    </source>
</evidence>
<dbReference type="GO" id="GO:0000290">
    <property type="term" value="P:deadenylation-dependent decapping of nuclear-transcribed mRNA"/>
    <property type="evidence" value="ECO:0007669"/>
    <property type="project" value="InterPro"/>
</dbReference>
<keyword evidence="4" id="KW-0963">Cytoplasm</keyword>
<dbReference type="InterPro" id="IPR036189">
    <property type="entry name" value="DCP2_BoxA_sf"/>
</dbReference>